<evidence type="ECO:0000313" key="2">
    <source>
        <dbReference type="Proteomes" id="UP000094056"/>
    </source>
</evidence>
<accession>A0A1E3XCP7</accession>
<reference evidence="1 2" key="1">
    <citation type="submission" date="2016-07" db="EMBL/GenBank/DDBJ databases">
        <title>Draft genome of Scalindua rubra, obtained from a brine-seawater interface in the Red Sea, sheds light on salt adaptation in anammox bacteria.</title>
        <authorList>
            <person name="Speth D.R."/>
            <person name="Lagkouvardos I."/>
            <person name="Wang Y."/>
            <person name="Qian P.-Y."/>
            <person name="Dutilh B.E."/>
            <person name="Jetten M.S."/>
        </authorList>
    </citation>
    <scope>NUCLEOTIDE SEQUENCE [LARGE SCALE GENOMIC DNA]</scope>
    <source>
        <strain evidence="1">BSI-1</strain>
    </source>
</reference>
<organism evidence="1 2">
    <name type="scientific">Candidatus Scalindua rubra</name>
    <dbReference type="NCBI Taxonomy" id="1872076"/>
    <lineage>
        <taxon>Bacteria</taxon>
        <taxon>Pseudomonadati</taxon>
        <taxon>Planctomycetota</taxon>
        <taxon>Candidatus Brocadiia</taxon>
        <taxon>Candidatus Brocadiales</taxon>
        <taxon>Candidatus Scalinduaceae</taxon>
        <taxon>Candidatus Scalindua</taxon>
    </lineage>
</organism>
<comment type="caution">
    <text evidence="1">The sequence shown here is derived from an EMBL/GenBank/DDBJ whole genome shotgun (WGS) entry which is preliminary data.</text>
</comment>
<dbReference type="AlphaFoldDB" id="A0A1E3XCP7"/>
<dbReference type="EMBL" id="MAYW01000029">
    <property type="protein sequence ID" value="ODS33406.1"/>
    <property type="molecule type" value="Genomic_DNA"/>
</dbReference>
<dbReference type="Gene3D" id="3.40.30.10">
    <property type="entry name" value="Glutaredoxin"/>
    <property type="match status" value="1"/>
</dbReference>
<name>A0A1E3XCP7_9BACT</name>
<protein>
    <submittedName>
        <fullName evidence="1">Glutaredoxin</fullName>
    </submittedName>
</protein>
<dbReference type="Proteomes" id="UP000094056">
    <property type="component" value="Unassembled WGS sequence"/>
</dbReference>
<gene>
    <name evidence="1" type="ORF">SCARUB_01443</name>
</gene>
<sequence length="66" mass="7721">MKYIYTAPECPKCESLKEKYKAQSIEYIERDAERLKNPSHGRDNVDVEAFVQLSMQNMILPVEVDK</sequence>
<evidence type="ECO:0000313" key="1">
    <source>
        <dbReference type="EMBL" id="ODS33406.1"/>
    </source>
</evidence>
<proteinExistence type="predicted"/>